<proteinExistence type="predicted"/>
<dbReference type="OrthoDB" id="5823761at2759"/>
<dbReference type="CDD" id="cd22278">
    <property type="entry name" value="DPBB_GH45_endoglucanase"/>
    <property type="match status" value="1"/>
</dbReference>
<dbReference type="Pfam" id="PF22514">
    <property type="entry name" value="EXPB1_D1"/>
    <property type="match status" value="1"/>
</dbReference>
<gene>
    <name evidence="3" type="ORF">BD410DRAFT_897397</name>
</gene>
<dbReference type="SUPFAM" id="SSF50685">
    <property type="entry name" value="Barwin-like endoglucanases"/>
    <property type="match status" value="1"/>
</dbReference>
<dbReference type="InterPro" id="IPR036908">
    <property type="entry name" value="RlpA-like_sf"/>
</dbReference>
<dbReference type="STRING" id="50990.A0A4Y7Q876"/>
<dbReference type="VEuPathDB" id="FungiDB:BD410DRAFT_897397"/>
<organism evidence="3 4">
    <name type="scientific">Rickenella mellea</name>
    <dbReference type="NCBI Taxonomy" id="50990"/>
    <lineage>
        <taxon>Eukaryota</taxon>
        <taxon>Fungi</taxon>
        <taxon>Dikarya</taxon>
        <taxon>Basidiomycota</taxon>
        <taxon>Agaricomycotina</taxon>
        <taxon>Agaricomycetes</taxon>
        <taxon>Hymenochaetales</taxon>
        <taxon>Rickenellaceae</taxon>
        <taxon>Rickenella</taxon>
    </lineage>
</organism>
<keyword evidence="4" id="KW-1185">Reference proteome</keyword>
<sequence length="202" mass="20565">MLKSSIVAAILAPALVYGAALESRATGGYIQSPSGTASFTYYYGCGQAGCGKTATGYTAAINQLAFGSVPGLGPGDACGRCFSITAHQDPYSPAFTGPFKTIVVKVTDMCPVNGNQEWCGQTQANPKNQHGMQSHFDVCVDTGGANAFFPSGHGALTGTFQEVSCSKWSGSDGPALWTGGCLSGETAPLWPSTGCGNKGTAP</sequence>
<feature type="domain" description="Expansin-like EG45" evidence="2">
    <location>
        <begin position="47"/>
        <end position="170"/>
    </location>
</feature>
<keyword evidence="1" id="KW-0732">Signal</keyword>
<dbReference type="EMBL" id="ML170169">
    <property type="protein sequence ID" value="TDL23794.1"/>
    <property type="molecule type" value="Genomic_DNA"/>
</dbReference>
<dbReference type="InterPro" id="IPR007112">
    <property type="entry name" value="Expansin/allergen_DPBB_dom"/>
</dbReference>
<dbReference type="AlphaFoldDB" id="A0A4Y7Q876"/>
<feature type="chain" id="PRO_5021490961" evidence="1">
    <location>
        <begin position="19"/>
        <end position="202"/>
    </location>
</feature>
<evidence type="ECO:0000256" key="1">
    <source>
        <dbReference type="SAM" id="SignalP"/>
    </source>
</evidence>
<reference evidence="3 4" key="1">
    <citation type="submission" date="2018-06" db="EMBL/GenBank/DDBJ databases">
        <title>A transcriptomic atlas of mushroom development highlights an independent origin of complex multicellularity.</title>
        <authorList>
            <consortium name="DOE Joint Genome Institute"/>
            <person name="Krizsan K."/>
            <person name="Almasi E."/>
            <person name="Merenyi Z."/>
            <person name="Sahu N."/>
            <person name="Viragh M."/>
            <person name="Koszo T."/>
            <person name="Mondo S."/>
            <person name="Kiss B."/>
            <person name="Balint B."/>
            <person name="Kues U."/>
            <person name="Barry K."/>
            <person name="Hegedus J.C."/>
            <person name="Henrissat B."/>
            <person name="Johnson J."/>
            <person name="Lipzen A."/>
            <person name="Ohm R."/>
            <person name="Nagy I."/>
            <person name="Pangilinan J."/>
            <person name="Yan J."/>
            <person name="Xiong Y."/>
            <person name="Grigoriev I.V."/>
            <person name="Hibbett D.S."/>
            <person name="Nagy L.G."/>
        </authorList>
    </citation>
    <scope>NUCLEOTIDE SEQUENCE [LARGE SCALE GENOMIC DNA]</scope>
    <source>
        <strain evidence="3 4">SZMC22713</strain>
    </source>
</reference>
<name>A0A4Y7Q876_9AGAM</name>
<dbReference type="PROSITE" id="PS50842">
    <property type="entry name" value="EXPANSIN_EG45"/>
    <property type="match status" value="1"/>
</dbReference>
<accession>A0A4Y7Q876</accession>
<dbReference type="Proteomes" id="UP000294933">
    <property type="component" value="Unassembled WGS sequence"/>
</dbReference>
<dbReference type="Gene3D" id="2.40.40.10">
    <property type="entry name" value="RlpA-like domain"/>
    <property type="match status" value="1"/>
</dbReference>
<evidence type="ECO:0000259" key="2">
    <source>
        <dbReference type="PROSITE" id="PS50842"/>
    </source>
</evidence>
<evidence type="ECO:0000313" key="4">
    <source>
        <dbReference type="Proteomes" id="UP000294933"/>
    </source>
</evidence>
<feature type="signal peptide" evidence="1">
    <location>
        <begin position="1"/>
        <end position="18"/>
    </location>
</feature>
<evidence type="ECO:0000313" key="3">
    <source>
        <dbReference type="EMBL" id="TDL23794.1"/>
    </source>
</evidence>
<protein>
    <submittedName>
        <fullName evidence="3">Endoglucanase V-like protein</fullName>
    </submittedName>
</protein>